<evidence type="ECO:0000313" key="2">
    <source>
        <dbReference type="EMBL" id="EJN94646.1"/>
    </source>
</evidence>
<evidence type="ECO:0000313" key="3">
    <source>
        <dbReference type="Proteomes" id="UP000007815"/>
    </source>
</evidence>
<sequence length="71" mass="8038">MVTIKFDDFIQDEFKQDGFKTGYLAEKAILESAIAVFKTRQKAGLSQRELAELSHVPKSTIARIEGENSQY</sequence>
<feature type="domain" description="HTH cro/C1-type" evidence="1">
    <location>
        <begin position="40"/>
        <end position="65"/>
    </location>
</feature>
<accession>A0ABN0GWE2</accession>
<dbReference type="Proteomes" id="UP000007815">
    <property type="component" value="Unassembled WGS sequence"/>
</dbReference>
<dbReference type="CDD" id="cd00093">
    <property type="entry name" value="HTH_XRE"/>
    <property type="match status" value="1"/>
</dbReference>
<dbReference type="InterPro" id="IPR001387">
    <property type="entry name" value="Cro/C1-type_HTH"/>
</dbReference>
<dbReference type="InterPro" id="IPR010982">
    <property type="entry name" value="Lambda_DNA-bd_dom_sf"/>
</dbReference>
<name>A0ABN0GWE2_STRRT</name>
<proteinExistence type="predicted"/>
<dbReference type="Pfam" id="PF01381">
    <property type="entry name" value="HTH_3"/>
    <property type="match status" value="1"/>
</dbReference>
<dbReference type="SUPFAM" id="SSF47413">
    <property type="entry name" value="lambda repressor-like DNA-binding domains"/>
    <property type="match status" value="1"/>
</dbReference>
<evidence type="ECO:0000259" key="1">
    <source>
        <dbReference type="PROSITE" id="PS50943"/>
    </source>
</evidence>
<dbReference type="RefSeq" id="WP_003089854.1">
    <property type="nucleotide sequence ID" value="NZ_AJTZ01000005.1"/>
</dbReference>
<dbReference type="EMBL" id="AJTZ01000005">
    <property type="protein sequence ID" value="EJN94646.1"/>
    <property type="molecule type" value="Genomic_DNA"/>
</dbReference>
<reference evidence="2 3" key="1">
    <citation type="submission" date="2009-12" db="EMBL/GenBank/DDBJ databases">
        <authorList>
            <person name="Lefebure T."/>
            <person name="Cornejo O.E."/>
            <person name="Pavinski Bitar P.D."/>
            <person name="Lang P."/>
            <person name="Stanhope M.J."/>
        </authorList>
    </citation>
    <scope>NUCLEOTIDE SEQUENCE [LARGE SCALE GENOMIC DNA]</scope>
    <source>
        <strain evidence="2 3">FA-1</strain>
    </source>
</reference>
<comment type="caution">
    <text evidence="2">The sequence shown here is derived from an EMBL/GenBank/DDBJ whole genome shotgun (WGS) entry which is preliminary data.</text>
</comment>
<organism evidence="2 3">
    <name type="scientific">Streptococcus ratti FA-1 = DSM 20564</name>
    <dbReference type="NCBI Taxonomy" id="699248"/>
    <lineage>
        <taxon>Bacteria</taxon>
        <taxon>Bacillati</taxon>
        <taxon>Bacillota</taxon>
        <taxon>Bacilli</taxon>
        <taxon>Lactobacillales</taxon>
        <taxon>Streptococcaceae</taxon>
        <taxon>Streptococcus</taxon>
    </lineage>
</organism>
<dbReference type="Gene3D" id="1.10.260.40">
    <property type="entry name" value="lambda repressor-like DNA-binding domains"/>
    <property type="match status" value="1"/>
</dbReference>
<protein>
    <submittedName>
        <fullName evidence="2">Transcriptional regulator</fullName>
    </submittedName>
</protein>
<keyword evidence="3" id="KW-1185">Reference proteome</keyword>
<gene>
    <name evidence="2" type="ORF">SRA_08931</name>
</gene>
<dbReference type="PROSITE" id="PS50943">
    <property type="entry name" value="HTH_CROC1"/>
    <property type="match status" value="1"/>
</dbReference>